<accession>V2XDL8</accession>
<evidence type="ECO:0000313" key="3">
    <source>
        <dbReference type="Proteomes" id="UP000017559"/>
    </source>
</evidence>
<evidence type="ECO:0000313" key="2">
    <source>
        <dbReference type="EMBL" id="ESK97278.1"/>
    </source>
</evidence>
<dbReference type="Pfam" id="PF06985">
    <property type="entry name" value="HET"/>
    <property type="match status" value="1"/>
</dbReference>
<dbReference type="KEGG" id="mrr:Moror_17843"/>
<evidence type="ECO:0000259" key="1">
    <source>
        <dbReference type="Pfam" id="PF06985"/>
    </source>
</evidence>
<dbReference type="OrthoDB" id="5122891at2759"/>
<reference evidence="2 3" key="1">
    <citation type="journal article" date="2014" name="BMC Genomics">
        <title>Genome and secretome analysis of the hemibiotrophic fungal pathogen, Moniliophthora roreri, which causes frosty pod rot disease of cacao: mechanisms of the biotrophic and necrotrophic phases.</title>
        <authorList>
            <person name="Meinhardt L.W."/>
            <person name="Costa G.G.L."/>
            <person name="Thomazella D.P.T."/>
            <person name="Teixeira P.J.P.L."/>
            <person name="Carazzolle M.F."/>
            <person name="Schuster S.C."/>
            <person name="Carlson J.E."/>
            <person name="Guiltinan M.J."/>
            <person name="Mieczkowski P."/>
            <person name="Farmer A."/>
            <person name="Ramaraj T."/>
            <person name="Crozier J."/>
            <person name="Davis R.E."/>
            <person name="Shao J."/>
            <person name="Melnick R.L."/>
            <person name="Pereira G.A.G."/>
            <person name="Bailey B.A."/>
        </authorList>
    </citation>
    <scope>NUCLEOTIDE SEQUENCE [LARGE SCALE GENOMIC DNA]</scope>
    <source>
        <strain evidence="2 3">MCA 2997</strain>
    </source>
</reference>
<organism evidence="2 3">
    <name type="scientific">Moniliophthora roreri (strain MCA 2997)</name>
    <name type="common">Cocoa frosty pod rot fungus</name>
    <name type="synonym">Crinipellis roreri</name>
    <dbReference type="NCBI Taxonomy" id="1381753"/>
    <lineage>
        <taxon>Eukaryota</taxon>
        <taxon>Fungi</taxon>
        <taxon>Dikarya</taxon>
        <taxon>Basidiomycota</taxon>
        <taxon>Agaricomycotina</taxon>
        <taxon>Agaricomycetes</taxon>
        <taxon>Agaricomycetidae</taxon>
        <taxon>Agaricales</taxon>
        <taxon>Marasmiineae</taxon>
        <taxon>Marasmiaceae</taxon>
        <taxon>Moniliophthora</taxon>
    </lineage>
</organism>
<keyword evidence="3" id="KW-1185">Reference proteome</keyword>
<proteinExistence type="predicted"/>
<dbReference type="AlphaFoldDB" id="V2XDL8"/>
<gene>
    <name evidence="2" type="ORF">Moror_17843</name>
</gene>
<sequence>MQNVPRASEDSPEIILEVALQPGTENVIDLRSVAAPEQFRLVDCELLLRESNPILQIHEFDVFPPPKSHYSAISYVWRGNPLDPSGTSQRAGTIVVEGARDSDPIDVDVLRHACIASSKDRPSIKYIWLDRLCIMQTDEDDKAWQIRKMFDIYRLSSLCLVLPGGLRRLVGLEEETKWILRAWTLQEAIVPAVQEVLFSLDSMAVPKESTMDAVITDITHPYGRCNVKYIVHGLSATADLRALLRTIRVHCTDPRFYFHPTNVSVPMVTKILGSLETRRRELLALADATETVWTGNNFSRHAIWQSSFLRTSKRPVDMVLSIMGLFGVALDPRVFKSTDRISATIALAQAIFSRGDHAEWLIAGWNEPPDRRLSSFPELPDTSVAAPPYFPTTKRDISREIDTAHIDIRFRFAQQGPVGSMDGQGYFQFTAKAAKVYRAQQEIPLNGPEIVQDLDGSLWAVCGEHDAYTKGAGSDSQF</sequence>
<dbReference type="Proteomes" id="UP000017559">
    <property type="component" value="Unassembled WGS sequence"/>
</dbReference>
<dbReference type="EMBL" id="AWSO01000028">
    <property type="protein sequence ID" value="ESK97278.1"/>
    <property type="molecule type" value="Genomic_DNA"/>
</dbReference>
<name>V2XDL8_MONRO</name>
<dbReference type="HOGENOM" id="CLU_020536_0_0_1"/>
<dbReference type="PANTHER" id="PTHR24148">
    <property type="entry name" value="ANKYRIN REPEAT DOMAIN-CONTAINING PROTEIN 39 HOMOLOG-RELATED"/>
    <property type="match status" value="1"/>
</dbReference>
<dbReference type="InterPro" id="IPR052895">
    <property type="entry name" value="HetReg/Transcr_Mod"/>
</dbReference>
<dbReference type="InterPro" id="IPR010730">
    <property type="entry name" value="HET"/>
</dbReference>
<comment type="caution">
    <text evidence="2">The sequence shown here is derived from an EMBL/GenBank/DDBJ whole genome shotgun (WGS) entry which is preliminary data.</text>
</comment>
<feature type="domain" description="Heterokaryon incompatibility" evidence="1">
    <location>
        <begin position="70"/>
        <end position="162"/>
    </location>
</feature>
<protein>
    <submittedName>
        <fullName evidence="2">Heterokaryon incompatibility protein</fullName>
    </submittedName>
</protein>
<dbReference type="PANTHER" id="PTHR24148:SF64">
    <property type="entry name" value="HETEROKARYON INCOMPATIBILITY DOMAIN-CONTAINING PROTEIN"/>
    <property type="match status" value="1"/>
</dbReference>